<protein>
    <recommendedName>
        <fullName evidence="5">Glucosyltransferase 24 catalytic domain-containing protein</fullName>
    </recommendedName>
</protein>
<evidence type="ECO:0000259" key="5">
    <source>
        <dbReference type="Pfam" id="PF18404"/>
    </source>
</evidence>
<dbReference type="InterPro" id="IPR040497">
    <property type="entry name" value="Glyco_transf_24"/>
</dbReference>
<evidence type="ECO:0000313" key="7">
    <source>
        <dbReference type="Proteomes" id="UP000007879"/>
    </source>
</evidence>
<dbReference type="Gene3D" id="3.90.550.10">
    <property type="entry name" value="Spore Coat Polysaccharide Biosynthesis Protein SpsA, Chain A"/>
    <property type="match status" value="1"/>
</dbReference>
<feature type="region of interest" description="Disordered" evidence="4">
    <location>
        <begin position="221"/>
        <end position="244"/>
    </location>
</feature>
<dbReference type="SUPFAM" id="SSF53448">
    <property type="entry name" value="Nucleotide-diphospho-sugar transferases"/>
    <property type="match status" value="1"/>
</dbReference>
<dbReference type="GO" id="GO:0005783">
    <property type="term" value="C:endoplasmic reticulum"/>
    <property type="evidence" value="ECO:0007669"/>
    <property type="project" value="TreeGrafter"/>
</dbReference>
<evidence type="ECO:0000256" key="1">
    <source>
        <dbReference type="ARBA" id="ARBA00001913"/>
    </source>
</evidence>
<dbReference type="InterPro" id="IPR029044">
    <property type="entry name" value="Nucleotide-diphossugar_trans"/>
</dbReference>
<dbReference type="GO" id="GO:0036503">
    <property type="term" value="P:ERAD pathway"/>
    <property type="evidence" value="ECO:0007669"/>
    <property type="project" value="TreeGrafter"/>
</dbReference>
<proteinExistence type="predicted"/>
<dbReference type="RefSeq" id="XP_019860924.1">
    <property type="nucleotide sequence ID" value="XM_020005365.1"/>
</dbReference>
<evidence type="ECO:0000313" key="6">
    <source>
        <dbReference type="EnsemblMetazoa" id="XP_019860924.1"/>
    </source>
</evidence>
<feature type="domain" description="Glucosyltransferase 24 catalytic" evidence="5">
    <location>
        <begin position="2"/>
        <end position="218"/>
    </location>
</feature>
<dbReference type="GO" id="GO:0003980">
    <property type="term" value="F:UDP-glucose:glycoprotein glucosyltransferase activity"/>
    <property type="evidence" value="ECO:0007669"/>
    <property type="project" value="InterPro"/>
</dbReference>
<dbReference type="GO" id="GO:0018279">
    <property type="term" value="P:protein N-linked glycosylation via asparagine"/>
    <property type="evidence" value="ECO:0007669"/>
    <property type="project" value="TreeGrafter"/>
</dbReference>
<dbReference type="GO" id="GO:0051082">
    <property type="term" value="F:unfolded protein binding"/>
    <property type="evidence" value="ECO:0007669"/>
    <property type="project" value="TreeGrafter"/>
</dbReference>
<evidence type="ECO:0000256" key="4">
    <source>
        <dbReference type="SAM" id="MobiDB-lite"/>
    </source>
</evidence>
<dbReference type="KEGG" id="aqu:100636555"/>
<sequence>MVERYEFEYELVQYKWPRWLHGQTEKQRLIWAYKILFLDVLFPLNIKKIIFVDADQVVRTDMKELLEEPLDGAPYGYNPFCDSPTDMYGFKFWKSGYWKNHLGKRRYHISALYVIDLQQFRLLAAGDRLRGQYQMLSQDPNSLSNLDQDLPNSMIHNVPIKSLPQDWLWCETWCSMETKSTAKTIDLCNNPMTKEPKLTSAVRIIDEWVDYDNEIKRLQKETMTETSLPTSPSSTHTPSHQELQ</sequence>
<reference evidence="6" key="2">
    <citation type="submission" date="2024-06" db="UniProtKB">
        <authorList>
            <consortium name="EnsemblMetazoa"/>
        </authorList>
    </citation>
    <scope>IDENTIFICATION</scope>
</reference>
<organism evidence="6 7">
    <name type="scientific">Amphimedon queenslandica</name>
    <name type="common">Sponge</name>
    <dbReference type="NCBI Taxonomy" id="400682"/>
    <lineage>
        <taxon>Eukaryota</taxon>
        <taxon>Metazoa</taxon>
        <taxon>Porifera</taxon>
        <taxon>Demospongiae</taxon>
        <taxon>Heteroscleromorpha</taxon>
        <taxon>Haplosclerida</taxon>
        <taxon>Niphatidae</taxon>
        <taxon>Amphimedon</taxon>
    </lineage>
</organism>
<keyword evidence="7" id="KW-1185">Reference proteome</keyword>
<name>A0AAN0JVJ4_AMPQE</name>
<comment type="function">
    <text evidence="2">Recognizes glycoproteins with minor folding defects. Reglucosylates single N-glycans near the misfolded part of the protein, thus providing quality control for protein folding in the endoplasmic reticulum. Reglucosylated proteins are recognized by calreticulin for recycling to the endoplasmic reticulum and refolding or degradation.</text>
</comment>
<dbReference type="Pfam" id="PF18404">
    <property type="entry name" value="Glyco_transf_24"/>
    <property type="match status" value="1"/>
</dbReference>
<dbReference type="AlphaFoldDB" id="A0AAN0JVJ4"/>
<dbReference type="PANTHER" id="PTHR11226">
    <property type="entry name" value="UDP-GLUCOSE GLYCOPROTEIN:GLUCOSYLTRANSFERASE"/>
    <property type="match status" value="1"/>
</dbReference>
<reference evidence="7" key="1">
    <citation type="journal article" date="2010" name="Nature">
        <title>The Amphimedon queenslandica genome and the evolution of animal complexity.</title>
        <authorList>
            <person name="Srivastava M."/>
            <person name="Simakov O."/>
            <person name="Chapman J."/>
            <person name="Fahey B."/>
            <person name="Gauthier M.E."/>
            <person name="Mitros T."/>
            <person name="Richards G.S."/>
            <person name="Conaco C."/>
            <person name="Dacre M."/>
            <person name="Hellsten U."/>
            <person name="Larroux C."/>
            <person name="Putnam N.H."/>
            <person name="Stanke M."/>
            <person name="Adamska M."/>
            <person name="Darling A."/>
            <person name="Degnan S.M."/>
            <person name="Oakley T.H."/>
            <person name="Plachetzki D.C."/>
            <person name="Zhai Y."/>
            <person name="Adamski M."/>
            <person name="Calcino A."/>
            <person name="Cummins S.F."/>
            <person name="Goodstein D.M."/>
            <person name="Harris C."/>
            <person name="Jackson D.J."/>
            <person name="Leys S.P."/>
            <person name="Shu S."/>
            <person name="Woodcroft B.J."/>
            <person name="Vervoort M."/>
            <person name="Kosik K.S."/>
            <person name="Manning G."/>
            <person name="Degnan B.M."/>
            <person name="Rokhsar D.S."/>
        </authorList>
    </citation>
    <scope>NUCLEOTIDE SEQUENCE [LARGE SCALE GENOMIC DNA]</scope>
</reference>
<comment type="catalytic activity">
    <reaction evidence="3">
        <text>N(4)-(alpha-D-Man-(1-&gt;2)-alpha-D-Man-(1-&gt;2)-alpha-D-Man-(1-&gt;3)-[alpha-D-Man-(1-&gt;2)-alpha-D-Man-(1-&gt;3)-[alpha-D-Man-(1-&gt;2)-alpha-D-Man-(1-&gt;6)]-alpha-D-Man-(1-&gt;6)]-beta-D-Man-(1-&gt;4)-beta-D-GlcNAc-(1-&gt;4)-beta-D-GlcNAc)-L-asparaginyl-[protein] (N-glucan mannose isomer 9A1,2,3B1,2,3) + UDP-alpha-D-glucose = N(4)-(alpha-D-Glc-(1-&gt;3)-alpha-D-Man-(1-&gt;2)-alpha-D-Man-(1-&gt;2)-alpha-D-Man-(1-&gt;3)-[alpha-D-Man-(1-&gt;2)-alpha-D-Man-(1-&gt;3)-[alpha-D-Man-(1-&gt;2)-alpha-D-Man-(1-&gt;6)]-alpha-D-Man-(1-&gt;6)]-beta-D-Man-(1-&gt;4)-beta-D-GlcNAc-(1-&gt;4)-beta-D-GlcNAc)-L-asparaginyl-[protein] + UDP + H(+)</text>
        <dbReference type="Rhea" id="RHEA:61304"/>
        <dbReference type="Rhea" id="RHEA-COMP:14356"/>
        <dbReference type="Rhea" id="RHEA-COMP:14357"/>
        <dbReference type="ChEBI" id="CHEBI:15378"/>
        <dbReference type="ChEBI" id="CHEBI:58223"/>
        <dbReference type="ChEBI" id="CHEBI:58885"/>
        <dbReference type="ChEBI" id="CHEBI:59080"/>
        <dbReference type="ChEBI" id="CHEBI:139493"/>
    </reaction>
</comment>
<dbReference type="GeneID" id="100636555"/>
<evidence type="ECO:0000256" key="2">
    <source>
        <dbReference type="ARBA" id="ARBA00045874"/>
    </source>
</evidence>
<feature type="compositionally biased region" description="Low complexity" evidence="4">
    <location>
        <begin position="224"/>
        <end position="238"/>
    </location>
</feature>
<dbReference type="EnsemblMetazoa" id="XM_020005365.1">
    <property type="protein sequence ID" value="XP_019860924.1"/>
    <property type="gene ID" value="LOC100636555"/>
</dbReference>
<dbReference type="InterPro" id="IPR009448">
    <property type="entry name" value="UDP-g_GGtrans"/>
</dbReference>
<dbReference type="Proteomes" id="UP000007879">
    <property type="component" value="Unassembled WGS sequence"/>
</dbReference>
<evidence type="ECO:0000256" key="3">
    <source>
        <dbReference type="ARBA" id="ARBA00048456"/>
    </source>
</evidence>
<accession>A0AAN0JVJ4</accession>
<dbReference type="PANTHER" id="PTHR11226:SF0">
    <property type="entry name" value="UDP-GLUCOSE:GLYCOPROTEIN GLUCOSYLTRANSFERASE"/>
    <property type="match status" value="1"/>
</dbReference>
<comment type="cofactor">
    <cofactor evidence="1">
        <name>Ca(2+)</name>
        <dbReference type="ChEBI" id="CHEBI:29108"/>
    </cofactor>
</comment>